<evidence type="ECO:0000256" key="1">
    <source>
        <dbReference type="SAM" id="MobiDB-lite"/>
    </source>
</evidence>
<dbReference type="EMBL" id="CP074405">
    <property type="protein sequence ID" value="QVI63866.1"/>
    <property type="molecule type" value="Genomic_DNA"/>
</dbReference>
<protein>
    <submittedName>
        <fullName evidence="2">Translation initiation factor 2</fullName>
    </submittedName>
</protein>
<dbReference type="GO" id="GO:0003743">
    <property type="term" value="F:translation initiation factor activity"/>
    <property type="evidence" value="ECO:0007669"/>
    <property type="project" value="UniProtKB-KW"/>
</dbReference>
<accession>A0ABX8DB94</accession>
<dbReference type="Proteomes" id="UP000677804">
    <property type="component" value="Chromosome"/>
</dbReference>
<reference evidence="2 3" key="1">
    <citation type="submission" date="2021-05" db="EMBL/GenBank/DDBJ databases">
        <title>Novel species in genus Cellulomonas.</title>
        <authorList>
            <person name="Zhang G."/>
        </authorList>
    </citation>
    <scope>NUCLEOTIDE SEQUENCE [LARGE SCALE GENOMIC DNA]</scope>
    <source>
        <strain evidence="3">zg-ZUI222</strain>
    </source>
</reference>
<gene>
    <name evidence="2" type="ORF">KG103_08620</name>
</gene>
<evidence type="ECO:0000313" key="2">
    <source>
        <dbReference type="EMBL" id="QVI63866.1"/>
    </source>
</evidence>
<keyword evidence="2" id="KW-0648">Protein biosynthesis</keyword>
<name>A0ABX8DB94_9CELL</name>
<evidence type="ECO:0000313" key="3">
    <source>
        <dbReference type="Proteomes" id="UP000677804"/>
    </source>
</evidence>
<keyword evidence="2" id="KW-0396">Initiation factor</keyword>
<sequence length="58" mass="6337">MTESQDAASRLAEASRIATQELHKQGTPDYDPRAHERAVEAERKAAEALRASRESDAG</sequence>
<organism evidence="2 3">
    <name type="scientific">Cellulomonas wangleii</name>
    <dbReference type="NCBI Taxonomy" id="2816956"/>
    <lineage>
        <taxon>Bacteria</taxon>
        <taxon>Bacillati</taxon>
        <taxon>Actinomycetota</taxon>
        <taxon>Actinomycetes</taxon>
        <taxon>Micrococcales</taxon>
        <taxon>Cellulomonadaceae</taxon>
        <taxon>Cellulomonas</taxon>
    </lineage>
</organism>
<keyword evidence="3" id="KW-1185">Reference proteome</keyword>
<proteinExistence type="predicted"/>
<feature type="region of interest" description="Disordered" evidence="1">
    <location>
        <begin position="1"/>
        <end position="58"/>
    </location>
</feature>
<feature type="compositionally biased region" description="Basic and acidic residues" evidence="1">
    <location>
        <begin position="21"/>
        <end position="58"/>
    </location>
</feature>
<dbReference type="RefSeq" id="WP_207342073.1">
    <property type="nucleotide sequence ID" value="NZ_CP074405.1"/>
</dbReference>